<comment type="similarity">
    <text evidence="2">Belongs to the cytochrome P450 family.</text>
</comment>
<evidence type="ECO:0000256" key="4">
    <source>
        <dbReference type="ARBA" id="ARBA00022723"/>
    </source>
</evidence>
<evidence type="ECO:0000256" key="3">
    <source>
        <dbReference type="ARBA" id="ARBA00022617"/>
    </source>
</evidence>
<reference evidence="9" key="1">
    <citation type="submission" date="2022-06" db="EMBL/GenBank/DDBJ databases">
        <title>Complete genome sequences of two strains of the flax pathogen Septoria linicola.</title>
        <authorList>
            <person name="Lapalu N."/>
            <person name="Simon A."/>
            <person name="Demenou B."/>
            <person name="Paumier D."/>
            <person name="Guillot M.-P."/>
            <person name="Gout L."/>
            <person name="Valade R."/>
        </authorList>
    </citation>
    <scope>NUCLEOTIDE SEQUENCE</scope>
    <source>
        <strain evidence="9">SE15195</strain>
    </source>
</reference>
<dbReference type="Gene3D" id="1.10.630.10">
    <property type="entry name" value="Cytochrome P450"/>
    <property type="match status" value="1"/>
</dbReference>
<dbReference type="GO" id="GO:0005506">
    <property type="term" value="F:iron ion binding"/>
    <property type="evidence" value="ECO:0007669"/>
    <property type="project" value="InterPro"/>
</dbReference>
<comment type="cofactor">
    <cofactor evidence="1 8">
        <name>heme</name>
        <dbReference type="ChEBI" id="CHEBI:30413"/>
    </cofactor>
</comment>
<dbReference type="PANTHER" id="PTHR24287">
    <property type="entry name" value="P450, PUTATIVE (EUROFUNG)-RELATED"/>
    <property type="match status" value="1"/>
</dbReference>
<dbReference type="InterPro" id="IPR036396">
    <property type="entry name" value="Cyt_P450_sf"/>
</dbReference>
<keyword evidence="4 8" id="KW-0479">Metal-binding</keyword>
<dbReference type="PANTHER" id="PTHR24287:SF1">
    <property type="entry name" value="P450, PUTATIVE (EUROFUNG)-RELATED"/>
    <property type="match status" value="1"/>
</dbReference>
<dbReference type="Proteomes" id="UP001056384">
    <property type="component" value="Chromosome 11"/>
</dbReference>
<protein>
    <submittedName>
        <fullName evidence="9">Cytochrome P450</fullName>
    </submittedName>
</protein>
<dbReference type="Pfam" id="PF00067">
    <property type="entry name" value="p450"/>
    <property type="match status" value="1"/>
</dbReference>
<feature type="binding site" description="axial binding residue" evidence="8">
    <location>
        <position position="388"/>
    </location>
    <ligand>
        <name>heme</name>
        <dbReference type="ChEBI" id="CHEBI:30413"/>
    </ligand>
    <ligandPart>
        <name>Fe</name>
        <dbReference type="ChEBI" id="CHEBI:18248"/>
    </ligandPart>
</feature>
<dbReference type="GO" id="GO:0004497">
    <property type="term" value="F:monooxygenase activity"/>
    <property type="evidence" value="ECO:0007669"/>
    <property type="project" value="UniProtKB-KW"/>
</dbReference>
<dbReference type="InterPro" id="IPR047146">
    <property type="entry name" value="Cyt_P450_E_CYP52_fungi"/>
</dbReference>
<keyword evidence="6 8" id="KW-0408">Iron</keyword>
<evidence type="ECO:0000256" key="8">
    <source>
        <dbReference type="PIRSR" id="PIRSR602401-1"/>
    </source>
</evidence>
<accession>A0A9Q9ERA4</accession>
<dbReference type="GO" id="GO:0016705">
    <property type="term" value="F:oxidoreductase activity, acting on paired donors, with incorporation or reduction of molecular oxygen"/>
    <property type="evidence" value="ECO:0007669"/>
    <property type="project" value="InterPro"/>
</dbReference>
<keyword evidence="3 8" id="KW-0349">Heme</keyword>
<dbReference type="OrthoDB" id="1470350at2759"/>
<keyword evidence="10" id="KW-1185">Reference proteome</keyword>
<dbReference type="AlphaFoldDB" id="A0A9Q9ERA4"/>
<sequence length="456" mass="51758">MLHEHEKFGDTYAQWGGPMYTIITRDIENIRTMLSRKFRSFEVGDGRHGCVRPLLGDGIFTEDGTKWEISRKLLAPMIQRPTLPELGLIERHFQLLHKAIISDGDPDHTAAEATVDIKQHLLDLSLRLTTEFLLGADVDSTSTKRWTEDFATEFNTAFRWISKRERLKAFHWLVDSLEFRKSCSAAQRLADDAISQAIEARLQDNTATETYVAFEPMLREGHDPKLIRDQFMNILLAGRDTSGALLAWVFYILAREPGLVDTLRDEIESTLGTEKTRLPSKTELNGMTKLDQFICETLRMFPPVPINGRFCTEATSLPQGGGEDGKSPILIPKGTLIAFSTFAAHRNQDLYGPDASKFRIERWNDARTKERRMVDWSYHPFLGGPRKCIGERFAVTQAKYLACRVLQHYEQIIPTDENGKEIAVGTDGSWVDDVKYHVGLTMMPQAGVWIRLVPAT</sequence>
<evidence type="ECO:0000256" key="2">
    <source>
        <dbReference type="ARBA" id="ARBA00010617"/>
    </source>
</evidence>
<dbReference type="PRINTS" id="PR00463">
    <property type="entry name" value="EP450I"/>
</dbReference>
<dbReference type="GO" id="GO:0020037">
    <property type="term" value="F:heme binding"/>
    <property type="evidence" value="ECO:0007669"/>
    <property type="project" value="InterPro"/>
</dbReference>
<evidence type="ECO:0000313" key="9">
    <source>
        <dbReference type="EMBL" id="USW58368.1"/>
    </source>
</evidence>
<dbReference type="EMBL" id="CP099428">
    <property type="protein sequence ID" value="USW58368.1"/>
    <property type="molecule type" value="Genomic_DNA"/>
</dbReference>
<evidence type="ECO:0000256" key="7">
    <source>
        <dbReference type="ARBA" id="ARBA00023033"/>
    </source>
</evidence>
<dbReference type="PRINTS" id="PR00385">
    <property type="entry name" value="P450"/>
</dbReference>
<dbReference type="InterPro" id="IPR001128">
    <property type="entry name" value="Cyt_P450"/>
</dbReference>
<evidence type="ECO:0000256" key="1">
    <source>
        <dbReference type="ARBA" id="ARBA00001971"/>
    </source>
</evidence>
<name>A0A9Q9ERA4_9PEZI</name>
<organism evidence="9 10">
    <name type="scientific">Septoria linicola</name>
    <dbReference type="NCBI Taxonomy" id="215465"/>
    <lineage>
        <taxon>Eukaryota</taxon>
        <taxon>Fungi</taxon>
        <taxon>Dikarya</taxon>
        <taxon>Ascomycota</taxon>
        <taxon>Pezizomycotina</taxon>
        <taxon>Dothideomycetes</taxon>
        <taxon>Dothideomycetidae</taxon>
        <taxon>Mycosphaerellales</taxon>
        <taxon>Mycosphaerellaceae</taxon>
        <taxon>Septoria</taxon>
    </lineage>
</organism>
<evidence type="ECO:0000313" key="10">
    <source>
        <dbReference type="Proteomes" id="UP001056384"/>
    </source>
</evidence>
<gene>
    <name evidence="9" type="ORF">Slin15195_G116870</name>
</gene>
<proteinExistence type="inferred from homology"/>
<keyword evidence="5" id="KW-0560">Oxidoreductase</keyword>
<keyword evidence="7" id="KW-0503">Monooxygenase</keyword>
<dbReference type="SUPFAM" id="SSF48264">
    <property type="entry name" value="Cytochrome P450"/>
    <property type="match status" value="1"/>
</dbReference>
<dbReference type="InterPro" id="IPR002401">
    <property type="entry name" value="Cyt_P450_E_grp-I"/>
</dbReference>
<evidence type="ECO:0000256" key="5">
    <source>
        <dbReference type="ARBA" id="ARBA00023002"/>
    </source>
</evidence>
<evidence type="ECO:0000256" key="6">
    <source>
        <dbReference type="ARBA" id="ARBA00023004"/>
    </source>
</evidence>